<gene>
    <name evidence="1" type="ORF">AT746_00430</name>
</gene>
<dbReference type="EMBL" id="CP013650">
    <property type="protein sequence ID" value="ALS96891.1"/>
    <property type="molecule type" value="Genomic_DNA"/>
</dbReference>
<dbReference type="Proteomes" id="UP000068447">
    <property type="component" value="Chromosome"/>
</dbReference>
<evidence type="ECO:0000313" key="2">
    <source>
        <dbReference type="Proteomes" id="UP000068447"/>
    </source>
</evidence>
<dbReference type="AlphaFoldDB" id="A0A0U2QIV7"/>
<name>A0A0U2QIV7_9ALTE</name>
<organism evidence="1 2">
    <name type="scientific">Lacimicrobium alkaliphilum</name>
    <dbReference type="NCBI Taxonomy" id="1526571"/>
    <lineage>
        <taxon>Bacteria</taxon>
        <taxon>Pseudomonadati</taxon>
        <taxon>Pseudomonadota</taxon>
        <taxon>Gammaproteobacteria</taxon>
        <taxon>Alteromonadales</taxon>
        <taxon>Alteromonadaceae</taxon>
        <taxon>Lacimicrobium</taxon>
    </lineage>
</organism>
<sequence>MKKLVLFYFIVFIAATISAIFVSDKVLVKAIELYLDDYSKGTAMQRMSYSIIIETSIENIEAAKAGDVTTIINENCEFIDMSIGLITQNSYEAPYPFKIQLQETIEKGTQLIEQLKSEGYCGQ</sequence>
<keyword evidence="2" id="KW-1185">Reference proteome</keyword>
<protein>
    <submittedName>
        <fullName evidence="1">Uncharacterized protein</fullName>
    </submittedName>
</protein>
<evidence type="ECO:0000313" key="1">
    <source>
        <dbReference type="EMBL" id="ALS96891.1"/>
    </source>
</evidence>
<dbReference type="RefSeq" id="WP_062474879.1">
    <property type="nucleotide sequence ID" value="NZ_CP013650.1"/>
</dbReference>
<reference evidence="1 2" key="1">
    <citation type="submission" date="2015-12" db="EMBL/GenBank/DDBJ databases">
        <title>Complete genome of Lacimicrobium alkaliphilum KCTC 32984.</title>
        <authorList>
            <person name="Kim S.-G."/>
            <person name="Lee Y.-J."/>
        </authorList>
    </citation>
    <scope>NUCLEOTIDE SEQUENCE [LARGE SCALE GENOMIC DNA]</scope>
    <source>
        <strain evidence="1 2">YelD216</strain>
    </source>
</reference>
<proteinExistence type="predicted"/>
<dbReference type="KEGG" id="lal:AT746_00430"/>
<accession>A0A0U2QIV7</accession>